<proteinExistence type="predicted"/>
<keyword evidence="2" id="KW-1185">Reference proteome</keyword>
<evidence type="ECO:0000256" key="1">
    <source>
        <dbReference type="SAM" id="MobiDB-lite"/>
    </source>
</evidence>
<dbReference type="GeneID" id="117358770"/>
<sequence>MVFVPQLYYPSMFLQQSAYPPFGPGRAATLPYAPMFPPIQMHSFSSRPLTFMVEDQNSFQDYEGSSVEYHHYYGMNPTFSPPPSWYFPQINQFPMYNPYMNYNNQRRNQDVWPEGFTLKGELQWGKLGRVVGPKRELPEFVKDDLRRVYGTYPKTVLTVTYQNGEFLVKGDPFVGEQEYTVEKRVSSTATNSRRRRPHVKERARPKRRRKNPNANKLIMKIIY</sequence>
<evidence type="ECO:0000313" key="4">
    <source>
        <dbReference type="RefSeq" id="XP_033796289.1"/>
    </source>
</evidence>
<accession>A0A6P8R7U2</accession>
<name>A0A6P8R7U2_GEOSA</name>
<dbReference type="RefSeq" id="XP_033796289.1">
    <property type="nucleotide sequence ID" value="XM_033940398.1"/>
</dbReference>
<feature type="compositionally biased region" description="Basic residues" evidence="1">
    <location>
        <begin position="192"/>
        <end position="211"/>
    </location>
</feature>
<dbReference type="CTD" id="128780653"/>
<dbReference type="RefSeq" id="XP_033796288.1">
    <property type="nucleotide sequence ID" value="XM_033940397.1"/>
</dbReference>
<dbReference type="OrthoDB" id="9996891at2759"/>
<dbReference type="Proteomes" id="UP000515159">
    <property type="component" value="Chromosome 4"/>
</dbReference>
<gene>
    <name evidence="3 4" type="primary">C4H10orf95</name>
</gene>
<organism evidence="2 3">
    <name type="scientific">Geotrypetes seraphini</name>
    <name type="common">Gaboon caecilian</name>
    <name type="synonym">Caecilia seraphini</name>
    <dbReference type="NCBI Taxonomy" id="260995"/>
    <lineage>
        <taxon>Eukaryota</taxon>
        <taxon>Metazoa</taxon>
        <taxon>Chordata</taxon>
        <taxon>Craniata</taxon>
        <taxon>Vertebrata</taxon>
        <taxon>Euteleostomi</taxon>
        <taxon>Amphibia</taxon>
        <taxon>Gymnophiona</taxon>
        <taxon>Geotrypetes</taxon>
    </lineage>
</organism>
<protein>
    <submittedName>
        <fullName evidence="3 4">Uncharacterized protein C10orf95 homolog</fullName>
    </submittedName>
</protein>
<dbReference type="KEGG" id="gsh:117358770"/>
<evidence type="ECO:0000313" key="3">
    <source>
        <dbReference type="RefSeq" id="XP_033796288.1"/>
    </source>
</evidence>
<feature type="region of interest" description="Disordered" evidence="1">
    <location>
        <begin position="184"/>
        <end position="211"/>
    </location>
</feature>
<reference evidence="3 4" key="1">
    <citation type="submission" date="2025-04" db="UniProtKB">
        <authorList>
            <consortium name="RefSeq"/>
        </authorList>
    </citation>
    <scope>IDENTIFICATION</scope>
</reference>
<evidence type="ECO:0000313" key="2">
    <source>
        <dbReference type="Proteomes" id="UP000515159"/>
    </source>
</evidence>
<dbReference type="AlphaFoldDB" id="A0A6P8R7U2"/>